<name>A0ACB8D824_DERSI</name>
<comment type="caution">
    <text evidence="1">The sequence shown here is derived from an EMBL/GenBank/DDBJ whole genome shotgun (WGS) entry which is preliminary data.</text>
</comment>
<keyword evidence="2" id="KW-1185">Reference proteome</keyword>
<protein>
    <submittedName>
        <fullName evidence="1">Uncharacterized protein</fullName>
    </submittedName>
</protein>
<organism evidence="1 2">
    <name type="scientific">Dermacentor silvarum</name>
    <name type="common">Tick</name>
    <dbReference type="NCBI Taxonomy" id="543639"/>
    <lineage>
        <taxon>Eukaryota</taxon>
        <taxon>Metazoa</taxon>
        <taxon>Ecdysozoa</taxon>
        <taxon>Arthropoda</taxon>
        <taxon>Chelicerata</taxon>
        <taxon>Arachnida</taxon>
        <taxon>Acari</taxon>
        <taxon>Parasitiformes</taxon>
        <taxon>Ixodida</taxon>
        <taxon>Ixodoidea</taxon>
        <taxon>Ixodidae</taxon>
        <taxon>Rhipicephalinae</taxon>
        <taxon>Dermacentor</taxon>
    </lineage>
</organism>
<reference evidence="1" key="1">
    <citation type="submission" date="2020-05" db="EMBL/GenBank/DDBJ databases">
        <title>Large-scale comparative analyses of tick genomes elucidate their genetic diversity and vector capacities.</title>
        <authorList>
            <person name="Jia N."/>
            <person name="Wang J."/>
            <person name="Shi W."/>
            <person name="Du L."/>
            <person name="Sun Y."/>
            <person name="Zhan W."/>
            <person name="Jiang J."/>
            <person name="Wang Q."/>
            <person name="Zhang B."/>
            <person name="Ji P."/>
            <person name="Sakyi L.B."/>
            <person name="Cui X."/>
            <person name="Yuan T."/>
            <person name="Jiang B."/>
            <person name="Yang W."/>
            <person name="Lam T.T.-Y."/>
            <person name="Chang Q."/>
            <person name="Ding S."/>
            <person name="Wang X."/>
            <person name="Zhu J."/>
            <person name="Ruan X."/>
            <person name="Zhao L."/>
            <person name="Wei J."/>
            <person name="Que T."/>
            <person name="Du C."/>
            <person name="Cheng J."/>
            <person name="Dai P."/>
            <person name="Han X."/>
            <person name="Huang E."/>
            <person name="Gao Y."/>
            <person name="Liu J."/>
            <person name="Shao H."/>
            <person name="Ye R."/>
            <person name="Li L."/>
            <person name="Wei W."/>
            <person name="Wang X."/>
            <person name="Wang C."/>
            <person name="Yang T."/>
            <person name="Huo Q."/>
            <person name="Li W."/>
            <person name="Guo W."/>
            <person name="Chen H."/>
            <person name="Zhou L."/>
            <person name="Ni X."/>
            <person name="Tian J."/>
            <person name="Zhou Y."/>
            <person name="Sheng Y."/>
            <person name="Liu T."/>
            <person name="Pan Y."/>
            <person name="Xia L."/>
            <person name="Li J."/>
            <person name="Zhao F."/>
            <person name="Cao W."/>
        </authorList>
    </citation>
    <scope>NUCLEOTIDE SEQUENCE</scope>
    <source>
        <strain evidence="1">Dsil-2018</strain>
    </source>
</reference>
<sequence>MDYARVARDVVVAGLSKVQPYLIRNLLEAGSTALVRTMQASQKLEPWALRLFDSSGKYPTGYFEAAHVDPGSFDECFESAVRDRYGKELSRGQYCNLLVYTKNARSVEVTNAISVAFHLRFHYLSEYVFTPEDPIARLGVCFTDDCNQNDLHVLANSGQCSCPSGFQPWDEHNCTAIQTEDPSSSWMSPLLPLSGFGLIILLVVCVCASTQWSYGSRWAKSYIGDKESAPTLIVWSQASIGDQTPSVPLALQPASPNTDSLAQQQMDSELFNEGLCSQHDSWLAAVAERSSELTNQLNSLTELRGLCSVPEESFVRPELSGDEMYSKYPHLRLILSTTSSSSAHVPAQRRPTPLTPVHTETTPSASRQTSEARFRLCDSTTDLENTLFIVRKTLQSPTSRKRAARSESPSKRVAFPDELAASSVLQPESESEQLGQRSAALQAFRRSSSTPWSTFGSSLDSLLSAPVVARIVTSSSCTDDAVSHTTTSAKSNDHQPTLSTSVRTSGERTRLD</sequence>
<proteinExistence type="predicted"/>
<evidence type="ECO:0000313" key="2">
    <source>
        <dbReference type="Proteomes" id="UP000821865"/>
    </source>
</evidence>
<dbReference type="EMBL" id="CM023472">
    <property type="protein sequence ID" value="KAH7960478.1"/>
    <property type="molecule type" value="Genomic_DNA"/>
</dbReference>
<dbReference type="Proteomes" id="UP000821865">
    <property type="component" value="Chromosome 3"/>
</dbReference>
<accession>A0ACB8D824</accession>
<evidence type="ECO:0000313" key="1">
    <source>
        <dbReference type="EMBL" id="KAH7960478.1"/>
    </source>
</evidence>
<gene>
    <name evidence="1" type="ORF">HPB49_020149</name>
</gene>